<accession>A0ABR7F3U6</accession>
<keyword evidence="2" id="KW-1185">Reference proteome</keyword>
<dbReference type="Proteomes" id="UP000597877">
    <property type="component" value="Unassembled WGS sequence"/>
</dbReference>
<evidence type="ECO:0000313" key="2">
    <source>
        <dbReference type="Proteomes" id="UP000597877"/>
    </source>
</evidence>
<protein>
    <recommendedName>
        <fullName evidence="3">DUF5659 domain-containing protein</fullName>
    </recommendedName>
</protein>
<dbReference type="RefSeq" id="WP_186840191.1">
    <property type="nucleotide sequence ID" value="NZ_JACOOZ010000003.1"/>
</dbReference>
<evidence type="ECO:0008006" key="3">
    <source>
        <dbReference type="Google" id="ProtNLM"/>
    </source>
</evidence>
<organism evidence="1 2">
    <name type="scientific">Eubacterium segne</name>
    <dbReference type="NCBI Taxonomy" id="2763045"/>
    <lineage>
        <taxon>Bacteria</taxon>
        <taxon>Bacillati</taxon>
        <taxon>Bacillota</taxon>
        <taxon>Clostridia</taxon>
        <taxon>Eubacteriales</taxon>
        <taxon>Eubacteriaceae</taxon>
        <taxon>Eubacterium</taxon>
    </lineage>
</organism>
<dbReference type="EMBL" id="JACOOZ010000003">
    <property type="protein sequence ID" value="MBC5667410.1"/>
    <property type="molecule type" value="Genomic_DNA"/>
</dbReference>
<evidence type="ECO:0000313" key="1">
    <source>
        <dbReference type="EMBL" id="MBC5667410.1"/>
    </source>
</evidence>
<comment type="caution">
    <text evidence="1">The sequence shown here is derived from an EMBL/GenBank/DDBJ whole genome shotgun (WGS) entry which is preliminary data.</text>
</comment>
<name>A0ABR7F3U6_9FIRM</name>
<reference evidence="1 2" key="1">
    <citation type="submission" date="2020-08" db="EMBL/GenBank/DDBJ databases">
        <title>Genome public.</title>
        <authorList>
            <person name="Liu C."/>
            <person name="Sun Q."/>
        </authorList>
    </citation>
    <scope>NUCLEOTIDE SEQUENCE [LARGE SCALE GENOMIC DNA]</scope>
    <source>
        <strain evidence="1 2">BX4</strain>
    </source>
</reference>
<proteinExistence type="predicted"/>
<sequence>MENNLIKLFDPLKAKMLADNGFEYMLEDIGGKKAYVFCVSEELLSFSQKCFEKNSFFLDNTLRF</sequence>
<gene>
    <name evidence="1" type="ORF">H8S00_05355</name>
</gene>